<dbReference type="AlphaFoldDB" id="A0A814N8M4"/>
<dbReference type="EMBL" id="CAJNOC010006991">
    <property type="protein sequence ID" value="CAF1089815.1"/>
    <property type="molecule type" value="Genomic_DNA"/>
</dbReference>
<feature type="signal peptide" evidence="1">
    <location>
        <begin position="1"/>
        <end position="15"/>
    </location>
</feature>
<gene>
    <name evidence="2" type="ORF">OXX778_LOCUS20613</name>
</gene>
<dbReference type="OrthoDB" id="10184791at2759"/>
<evidence type="ECO:0000256" key="1">
    <source>
        <dbReference type="SAM" id="SignalP"/>
    </source>
</evidence>
<name>A0A814N8M4_9BILA</name>
<organism evidence="2 3">
    <name type="scientific">Brachionus calyciflorus</name>
    <dbReference type="NCBI Taxonomy" id="104777"/>
    <lineage>
        <taxon>Eukaryota</taxon>
        <taxon>Metazoa</taxon>
        <taxon>Spiralia</taxon>
        <taxon>Gnathifera</taxon>
        <taxon>Rotifera</taxon>
        <taxon>Eurotatoria</taxon>
        <taxon>Monogononta</taxon>
        <taxon>Pseudotrocha</taxon>
        <taxon>Ploima</taxon>
        <taxon>Brachionidae</taxon>
        <taxon>Brachionus</taxon>
    </lineage>
</organism>
<keyword evidence="3" id="KW-1185">Reference proteome</keyword>
<proteinExistence type="predicted"/>
<evidence type="ECO:0000313" key="2">
    <source>
        <dbReference type="EMBL" id="CAF1089815.1"/>
    </source>
</evidence>
<accession>A0A814N8M4</accession>
<dbReference type="Proteomes" id="UP000663879">
    <property type="component" value="Unassembled WGS sequence"/>
</dbReference>
<feature type="chain" id="PRO_5032760281" description="Transmembrane protein" evidence="1">
    <location>
        <begin position="16"/>
        <end position="419"/>
    </location>
</feature>
<evidence type="ECO:0008006" key="4">
    <source>
        <dbReference type="Google" id="ProtNLM"/>
    </source>
</evidence>
<comment type="caution">
    <text evidence="2">The sequence shown here is derived from an EMBL/GenBank/DDBJ whole genome shotgun (WGS) entry which is preliminary data.</text>
</comment>
<keyword evidence="1" id="KW-0732">Signal</keyword>
<reference evidence="2" key="1">
    <citation type="submission" date="2021-02" db="EMBL/GenBank/DDBJ databases">
        <authorList>
            <person name="Nowell W R."/>
        </authorList>
    </citation>
    <scope>NUCLEOTIDE SEQUENCE</scope>
    <source>
        <strain evidence="2">Ploen Becks lab</strain>
    </source>
</reference>
<evidence type="ECO:0000313" key="3">
    <source>
        <dbReference type="Proteomes" id="UP000663879"/>
    </source>
</evidence>
<sequence>MYLISILFLVVLISANNSQICKKTSEKLVCNKIEIKNDSFNYKDSDEIYIVYFKLQQPEILNEDFIQSIILWKNLDRNFQIFWFKNLLGFDINLFRTIGTKYSDIFYSYNIYDSKIRFYNGSQPLDECYETYPREKFKIKFTYFYFMLKNVFTSKLCLYHFNQFQIYQLYLQYLSNTFYKKNVLTFRKVDQQLDIQIVFGNFQYCYNIDLTDDLINSQLFKATTNLFFYGKVKSIQSTLFTNLTSLKSIVFDIYYARQLFQNTKTDWLENLNIGIGQEQFTSQIIHVTINQKINQEYYFLFDINHVFPDEDFCLYKNFPFKRLILLSIFDNAPPKYDQKYSCTFLWISQEYKFFLKYSSYVPDGFLFYSAFNDYFQNQSDFNNCNFTQRLENFDGDMNHLAKKLISVYESNDVNKKIYF</sequence>
<protein>
    <recommendedName>
        <fullName evidence="4">Transmembrane protein</fullName>
    </recommendedName>
</protein>